<evidence type="ECO:0000313" key="4">
    <source>
        <dbReference type="EMBL" id="WOO76400.1"/>
    </source>
</evidence>
<evidence type="ECO:0000313" key="5">
    <source>
        <dbReference type="Proteomes" id="UP000827549"/>
    </source>
</evidence>
<dbReference type="Proteomes" id="UP000827549">
    <property type="component" value="Chromosome 1"/>
</dbReference>
<dbReference type="PANTHER" id="PTHR37534">
    <property type="entry name" value="TRANSCRIPTIONAL ACTIVATOR PROTEIN UGA3"/>
    <property type="match status" value="1"/>
</dbReference>
<protein>
    <submittedName>
        <fullName evidence="4">Uncharacterized protein</fullName>
    </submittedName>
</protein>
<dbReference type="Pfam" id="PF11951">
    <property type="entry name" value="Fungal_trans_2"/>
    <property type="match status" value="1"/>
</dbReference>
<dbReference type="GeneID" id="87803285"/>
<sequence length="554" mass="62420">MRCRYPDKKTFSDDKIAASLASRHEYRLKLKREPDTISEEADDAKPDIKSKREARPPPLTVHNHDHKTSESSLSPLTPASRHSVDHAQHSDCPGCPSPVSRERGWFKFEAPAALFRQTRMGKFYNGPTDPPSVFMQWFPSEVERRCFHHCLMYTLSIMVTSEKNNPWVEHVARLCFLPQETPSTRALKSALLSFGATHLYSIQLKNTEQVDDADYHGIAHRHRALSACGLRDVIKGGGPEVESDTFLAAALTLLMCDVFAASTHWREIWRYVVMSVRHRGGPKEMLFGSGYAPTPLRRLLIGHVAFWDFVVSLNTMTAPALLTGDLAWWGELRAIGPIAASSDLEWHWLENFTAMHPALLAISTNIVRCAAERAEYERVSGPVQLHEMQIPTNTATGPRELELSQRAANAKAELHRWRYENSTQLSSARVQIGSLALWHASRIILLTQVYSYNKMNPDVQASARAVIELCLEAGDKPEFMQIPLMVACSVLEDPDARDSARAIFITMEYVAVFEVQSLQFVSEECWKRMGEGMDDEGCRWPNVMTEAGRATLIC</sequence>
<feature type="compositionally biased region" description="Basic and acidic residues" evidence="3">
    <location>
        <begin position="43"/>
        <end position="55"/>
    </location>
</feature>
<dbReference type="GO" id="GO:0005634">
    <property type="term" value="C:nucleus"/>
    <property type="evidence" value="ECO:0007669"/>
    <property type="project" value="UniProtKB-SubCell"/>
</dbReference>
<feature type="region of interest" description="Disordered" evidence="3">
    <location>
        <begin position="22"/>
        <end position="95"/>
    </location>
</feature>
<feature type="compositionally biased region" description="Basic and acidic residues" evidence="3">
    <location>
        <begin position="22"/>
        <end position="35"/>
    </location>
</feature>
<dbReference type="PANTHER" id="PTHR37534:SF20">
    <property type="entry name" value="PRO1A C6 ZINK-FINGER PROTEIN"/>
    <property type="match status" value="1"/>
</dbReference>
<dbReference type="EMBL" id="CP086714">
    <property type="protein sequence ID" value="WOO76400.1"/>
    <property type="molecule type" value="Genomic_DNA"/>
</dbReference>
<evidence type="ECO:0000256" key="2">
    <source>
        <dbReference type="ARBA" id="ARBA00023242"/>
    </source>
</evidence>
<name>A0AAF0XYU4_9TREE</name>
<accession>A0AAF0XYU4</accession>
<dbReference type="RefSeq" id="XP_062622432.1">
    <property type="nucleotide sequence ID" value="XM_062766448.1"/>
</dbReference>
<comment type="subcellular location">
    <subcellularLocation>
        <location evidence="1">Nucleus</location>
    </subcellularLocation>
</comment>
<proteinExistence type="predicted"/>
<gene>
    <name evidence="4" type="ORF">LOC62_01G000023</name>
</gene>
<dbReference type="InterPro" id="IPR021858">
    <property type="entry name" value="Fun_TF"/>
</dbReference>
<dbReference type="AlphaFoldDB" id="A0AAF0XYU4"/>
<reference evidence="4" key="1">
    <citation type="submission" date="2023-10" db="EMBL/GenBank/DDBJ databases">
        <authorList>
            <person name="Noh H."/>
        </authorList>
    </citation>
    <scope>NUCLEOTIDE SEQUENCE</scope>
    <source>
        <strain evidence="4">DUCC4014</strain>
    </source>
</reference>
<keyword evidence="2" id="KW-0539">Nucleus</keyword>
<evidence type="ECO:0000256" key="1">
    <source>
        <dbReference type="ARBA" id="ARBA00004123"/>
    </source>
</evidence>
<evidence type="ECO:0000256" key="3">
    <source>
        <dbReference type="SAM" id="MobiDB-lite"/>
    </source>
</evidence>
<keyword evidence="5" id="KW-1185">Reference proteome</keyword>
<organism evidence="4 5">
    <name type="scientific">Vanrija pseudolonga</name>
    <dbReference type="NCBI Taxonomy" id="143232"/>
    <lineage>
        <taxon>Eukaryota</taxon>
        <taxon>Fungi</taxon>
        <taxon>Dikarya</taxon>
        <taxon>Basidiomycota</taxon>
        <taxon>Agaricomycotina</taxon>
        <taxon>Tremellomycetes</taxon>
        <taxon>Trichosporonales</taxon>
        <taxon>Trichosporonaceae</taxon>
        <taxon>Vanrija</taxon>
    </lineage>
</organism>